<gene>
    <name evidence="8" type="ORF">TCIL3000_10_13740</name>
</gene>
<feature type="domain" description="Phosphatidic acid phosphatase type 2/haloperoxidase" evidence="7">
    <location>
        <begin position="82"/>
        <end position="233"/>
    </location>
</feature>
<evidence type="ECO:0000256" key="3">
    <source>
        <dbReference type="ARBA" id="ARBA00022692"/>
    </source>
</evidence>
<dbReference type="InterPro" id="IPR000326">
    <property type="entry name" value="PAP2/HPO"/>
</dbReference>
<comment type="subcellular location">
    <subcellularLocation>
        <location evidence="1">Membrane</location>
        <topology evidence="1">Multi-pass membrane protein</topology>
    </subcellularLocation>
</comment>
<dbReference type="SMART" id="SM00014">
    <property type="entry name" value="acidPPc"/>
    <property type="match status" value="1"/>
</dbReference>
<feature type="transmembrane region" description="Helical" evidence="6">
    <location>
        <begin position="7"/>
        <end position="27"/>
    </location>
</feature>
<feature type="transmembrane region" description="Helical" evidence="6">
    <location>
        <begin position="217"/>
        <end position="236"/>
    </location>
</feature>
<sequence>MCHFNRIFESIVTISGLLLIITVTSFVTPHCRPISWDDASINNTYVRDTAGVRWFVRFSFALVLLLYCAVQKARCRDLWPWIGGQLFTTALQGVMTQVLQLYAGRPRPDYLSRLRYHGYDKDSYIGSTVTPSSEASYWCELGRKHTDLRDGRLSFPSLEASLMFSLSVFVIFFLWEQLQPSAGGGSLTRMAAAVSPIIFAILSCVDQTRKNESGFDDVLAGAFVGTMCAVLCYNTVLPKLKDGACASPPRVGWLMRKQSRGHGVIV</sequence>
<feature type="transmembrane region" description="Helical" evidence="6">
    <location>
        <begin position="153"/>
        <end position="175"/>
    </location>
</feature>
<dbReference type="PANTHER" id="PTHR10165:SF35">
    <property type="entry name" value="RE23632P"/>
    <property type="match status" value="1"/>
</dbReference>
<dbReference type="InterPro" id="IPR043216">
    <property type="entry name" value="PAP-like"/>
</dbReference>
<dbReference type="InterPro" id="IPR036938">
    <property type="entry name" value="PAP2/HPO_sf"/>
</dbReference>
<dbReference type="Gene3D" id="1.20.144.10">
    <property type="entry name" value="Phosphatidic acid phosphatase type 2/haloperoxidase"/>
    <property type="match status" value="1"/>
</dbReference>
<evidence type="ECO:0000256" key="4">
    <source>
        <dbReference type="ARBA" id="ARBA00022989"/>
    </source>
</evidence>
<feature type="transmembrane region" description="Helical" evidence="6">
    <location>
        <begin position="54"/>
        <end position="70"/>
    </location>
</feature>
<dbReference type="AlphaFoldDB" id="G0UYX1"/>
<comment type="similarity">
    <text evidence="2">Belongs to the PA-phosphatase related phosphoesterase family.</text>
</comment>
<proteinExistence type="inferred from homology"/>
<reference evidence="8" key="1">
    <citation type="journal article" date="2012" name="Proc. Natl. Acad. Sci. U.S.A.">
        <title>Antigenic diversity is generated by distinct evolutionary mechanisms in African trypanosome species.</title>
        <authorList>
            <person name="Jackson A.P."/>
            <person name="Berry A."/>
            <person name="Aslett M."/>
            <person name="Allison H.C."/>
            <person name="Burton P."/>
            <person name="Vavrova-Anderson J."/>
            <person name="Brown R."/>
            <person name="Browne H."/>
            <person name="Corton N."/>
            <person name="Hauser H."/>
            <person name="Gamble J."/>
            <person name="Gilderthorp R."/>
            <person name="Marcello L."/>
            <person name="McQuillan J."/>
            <person name="Otto T.D."/>
            <person name="Quail M.A."/>
            <person name="Sanders M.J."/>
            <person name="van Tonder A."/>
            <person name="Ginger M.L."/>
            <person name="Field M.C."/>
            <person name="Barry J.D."/>
            <person name="Hertz-Fowler C."/>
            <person name="Berriman M."/>
        </authorList>
    </citation>
    <scope>NUCLEOTIDE SEQUENCE</scope>
    <source>
        <strain evidence="8">IL3000</strain>
    </source>
</reference>
<name>G0UYX1_TRYCI</name>
<dbReference type="Pfam" id="PF01569">
    <property type="entry name" value="PAP2"/>
    <property type="match status" value="1"/>
</dbReference>
<evidence type="ECO:0000313" key="8">
    <source>
        <dbReference type="EMBL" id="CCC94589.1"/>
    </source>
</evidence>
<organism evidence="8">
    <name type="scientific">Trypanosoma congolense (strain IL3000)</name>
    <dbReference type="NCBI Taxonomy" id="1068625"/>
    <lineage>
        <taxon>Eukaryota</taxon>
        <taxon>Discoba</taxon>
        <taxon>Euglenozoa</taxon>
        <taxon>Kinetoplastea</taxon>
        <taxon>Metakinetoplastina</taxon>
        <taxon>Trypanosomatida</taxon>
        <taxon>Trypanosomatidae</taxon>
        <taxon>Trypanosoma</taxon>
        <taxon>Nannomonas</taxon>
    </lineage>
</organism>
<protein>
    <submittedName>
        <fullName evidence="8">Uncharacterized protein TCIL3000_10_13740</fullName>
    </submittedName>
</protein>
<evidence type="ECO:0000256" key="2">
    <source>
        <dbReference type="ARBA" id="ARBA00008816"/>
    </source>
</evidence>
<evidence type="ECO:0000256" key="5">
    <source>
        <dbReference type="ARBA" id="ARBA00023136"/>
    </source>
</evidence>
<dbReference type="GO" id="GO:0006644">
    <property type="term" value="P:phospholipid metabolic process"/>
    <property type="evidence" value="ECO:0007669"/>
    <property type="project" value="InterPro"/>
</dbReference>
<evidence type="ECO:0000256" key="1">
    <source>
        <dbReference type="ARBA" id="ARBA00004141"/>
    </source>
</evidence>
<dbReference type="GO" id="GO:0008195">
    <property type="term" value="F:phosphatidate phosphatase activity"/>
    <property type="evidence" value="ECO:0007669"/>
    <property type="project" value="TreeGrafter"/>
</dbReference>
<dbReference type="PANTHER" id="PTHR10165">
    <property type="entry name" value="LIPID PHOSPHATE PHOSPHATASE"/>
    <property type="match status" value="1"/>
</dbReference>
<evidence type="ECO:0000256" key="6">
    <source>
        <dbReference type="SAM" id="Phobius"/>
    </source>
</evidence>
<evidence type="ECO:0000259" key="7">
    <source>
        <dbReference type="SMART" id="SM00014"/>
    </source>
</evidence>
<keyword evidence="3 6" id="KW-0812">Transmembrane</keyword>
<accession>G0UYX1</accession>
<dbReference type="VEuPathDB" id="TriTrypDB:TcIL3000_10_13740"/>
<keyword evidence="4 6" id="KW-1133">Transmembrane helix</keyword>
<dbReference type="GO" id="GO:0016020">
    <property type="term" value="C:membrane"/>
    <property type="evidence" value="ECO:0007669"/>
    <property type="project" value="UniProtKB-SubCell"/>
</dbReference>
<keyword evidence="5 6" id="KW-0472">Membrane</keyword>
<feature type="transmembrane region" description="Helical" evidence="6">
    <location>
        <begin position="187"/>
        <end position="205"/>
    </location>
</feature>
<dbReference type="GO" id="GO:0046839">
    <property type="term" value="P:phospholipid dephosphorylation"/>
    <property type="evidence" value="ECO:0007669"/>
    <property type="project" value="TreeGrafter"/>
</dbReference>
<dbReference type="EMBL" id="HE575323">
    <property type="protein sequence ID" value="CCC94589.1"/>
    <property type="molecule type" value="Genomic_DNA"/>
</dbReference>
<dbReference type="SUPFAM" id="SSF48317">
    <property type="entry name" value="Acid phosphatase/Vanadium-dependent haloperoxidase"/>
    <property type="match status" value="1"/>
</dbReference>